<dbReference type="Proteomes" id="UP000068603">
    <property type="component" value="Unassembled WGS sequence"/>
</dbReference>
<accession>A0A106P593</accession>
<evidence type="ECO:0000259" key="1">
    <source>
        <dbReference type="Pfam" id="PF05229"/>
    </source>
</evidence>
<name>A0A106P593_9BURK</name>
<protein>
    <recommendedName>
        <fullName evidence="1">Spore coat protein U/FanG domain-containing protein</fullName>
    </recommendedName>
</protein>
<comment type="caution">
    <text evidence="2">The sequence shown here is derived from an EMBL/GenBank/DDBJ whole genome shotgun (WGS) entry which is preliminary data.</text>
</comment>
<feature type="domain" description="Spore coat protein U/FanG" evidence="1">
    <location>
        <begin position="198"/>
        <end position="329"/>
    </location>
</feature>
<organism evidence="2">
    <name type="scientific">Burkholderia stagnalis</name>
    <dbReference type="NCBI Taxonomy" id="1503054"/>
    <lineage>
        <taxon>Bacteria</taxon>
        <taxon>Pseudomonadati</taxon>
        <taxon>Pseudomonadota</taxon>
        <taxon>Betaproteobacteria</taxon>
        <taxon>Burkholderiales</taxon>
        <taxon>Burkholderiaceae</taxon>
        <taxon>Burkholderia</taxon>
        <taxon>Burkholderia cepacia complex</taxon>
    </lineage>
</organism>
<dbReference type="InterPro" id="IPR007893">
    <property type="entry name" value="Spore_coat_U/FanG"/>
</dbReference>
<dbReference type="AlphaFoldDB" id="A0A106P593"/>
<dbReference type="RefSeq" id="WP_059810737.1">
    <property type="nucleotide sequence ID" value="NZ_CP013459.1"/>
</dbReference>
<dbReference type="STRING" id="1503054.WT74_12995"/>
<feature type="domain" description="Spore coat protein U/FanG" evidence="1">
    <location>
        <begin position="32"/>
        <end position="155"/>
    </location>
</feature>
<gene>
    <name evidence="2" type="ORF">WT44_16835</name>
</gene>
<dbReference type="Pfam" id="PF05229">
    <property type="entry name" value="SCPU"/>
    <property type="match status" value="2"/>
</dbReference>
<proteinExistence type="predicted"/>
<evidence type="ECO:0000313" key="3">
    <source>
        <dbReference type="Proteomes" id="UP000068603"/>
    </source>
</evidence>
<dbReference type="KEGG" id="bstg:WT74_12995"/>
<dbReference type="SMART" id="SM00972">
    <property type="entry name" value="SCPU"/>
    <property type="match status" value="2"/>
</dbReference>
<dbReference type="InterPro" id="IPR053167">
    <property type="entry name" value="Spore_coat_component"/>
</dbReference>
<dbReference type="EMBL" id="LPHB01000048">
    <property type="protein sequence ID" value="KWA61485.1"/>
    <property type="molecule type" value="Genomic_DNA"/>
</dbReference>
<reference evidence="2 3" key="1">
    <citation type="submission" date="2015-11" db="EMBL/GenBank/DDBJ databases">
        <title>Expanding the genomic diversity of Burkholderia species for the development of highly accurate diagnostics.</title>
        <authorList>
            <person name="Sahl J."/>
            <person name="Keim P."/>
            <person name="Wagner D."/>
        </authorList>
    </citation>
    <scope>NUCLEOTIDE SEQUENCE [LARGE SCALE GENOMIC DNA]</scope>
    <source>
        <strain evidence="2 3">MSMB1960WGS</strain>
    </source>
</reference>
<evidence type="ECO:0000313" key="2">
    <source>
        <dbReference type="EMBL" id="KWA61485.1"/>
    </source>
</evidence>
<sequence length="332" mass="34185">MTEQRVVRAYRYLHRVACWLLAALLCGPWLSAYADSCTVSAQTTSFGSVSPITQAAYTTTSTVGVTCTWDTLSLNTTALVCLNLGATSPRAMTNGANQMQYDLYQDNGYTQVWGAVASGTTPMSVTLAKPGLGTSANATLTVYGRIAPNQPTVPSVNNSSTLYSQTFAGNQASYSYNFALLGIQLVPCTSQASAGTFAYSTNATVVNNCLINATNVAFPATGVLTSAQTATGSISAQCTNGDAFQIALNGGSSSNVAARTMQRSGGGGSVGYQLYRDAGYTQPWGDGTSGTSMATGTGSGLAQAITVYGRVPAQATPAPGDYSDTITATISF</sequence>
<dbReference type="PANTHER" id="PTHR37089">
    <property type="entry name" value="PROTEIN U-RELATED"/>
    <property type="match status" value="1"/>
</dbReference>